<comment type="function">
    <text evidence="5">Acts as a sulfur carrier required for 2-thiolation of mcm(5)S(2)U at tRNA wobble positions of cytosolic tRNA(Lys), tRNA(Glu) and tRNA(Gln). Serves as sulfur donor in tRNA 2-thiolation reaction by being thiocarboxylated (-COSH) at its C-terminus by MOCS3. The sulfur is then transferred to tRNA to form 2-thiolation of mcm(5)S(2)U. Also acts as a ubiquitin-like protein (UBL) that is covalently conjugated via an isopeptide bond to lysine residues of target proteins. The thiocarboxylated form serves as substrate for conjugation and oxidative stress specifically induces the formation of UBL-protein conjugates.</text>
</comment>
<evidence type="ECO:0000256" key="6">
    <source>
        <dbReference type="RuleBase" id="RU361182"/>
    </source>
</evidence>
<evidence type="ECO:0000256" key="2">
    <source>
        <dbReference type="ARBA" id="ARBA00022499"/>
    </source>
</evidence>
<dbReference type="Pfam" id="PF09138">
    <property type="entry name" value="Urm1"/>
    <property type="match status" value="1"/>
</dbReference>
<dbReference type="AlphaFoldDB" id="A0A9I9DS13"/>
<dbReference type="Gramene" id="MELO3C022522.2.1">
    <property type="protein sequence ID" value="MELO3C022522.2.1"/>
    <property type="gene ID" value="MELO3C022522.2"/>
</dbReference>
<dbReference type="InterPro" id="IPR012675">
    <property type="entry name" value="Beta-grasp_dom_sf"/>
</dbReference>
<dbReference type="GO" id="GO:0002098">
    <property type="term" value="P:tRNA wobble uridine modification"/>
    <property type="evidence" value="ECO:0007669"/>
    <property type="project" value="UniProtKB-UniRule"/>
</dbReference>
<keyword evidence="4 5" id="KW-0833">Ubl conjugation pathway</keyword>
<sequence length="175" mass="19380">MKRGETPSASQKKTSVLIGKILRRLWEGSSGNKKEVLGFVMEGFQVRGRADSSAELEFSGMKKGRRVLGFRGTKLKMQLTLEFGGGLELLCNSVKIHNVSIDPENGVGKLIMKDLLSWVRANLIKERPEMFMKGDTVRPGVLVLVNDCDWELSGQLDTTLEEKDVVVFISTLHGG</sequence>
<dbReference type="GO" id="GO:0005829">
    <property type="term" value="C:cytosol"/>
    <property type="evidence" value="ECO:0007669"/>
    <property type="project" value="UniProtKB-UniRule"/>
</dbReference>
<dbReference type="CDD" id="cd01764">
    <property type="entry name" value="Ubl_Urm1"/>
    <property type="match status" value="1"/>
</dbReference>
<organism evidence="7">
    <name type="scientific">Cucumis melo</name>
    <name type="common">Muskmelon</name>
    <dbReference type="NCBI Taxonomy" id="3656"/>
    <lineage>
        <taxon>Eukaryota</taxon>
        <taxon>Viridiplantae</taxon>
        <taxon>Streptophyta</taxon>
        <taxon>Embryophyta</taxon>
        <taxon>Tracheophyta</taxon>
        <taxon>Spermatophyta</taxon>
        <taxon>Magnoliopsida</taxon>
        <taxon>eudicotyledons</taxon>
        <taxon>Gunneridae</taxon>
        <taxon>Pentapetalae</taxon>
        <taxon>rosids</taxon>
        <taxon>fabids</taxon>
        <taxon>Cucurbitales</taxon>
        <taxon>Cucurbitaceae</taxon>
        <taxon>Benincaseae</taxon>
        <taxon>Cucumis</taxon>
    </lineage>
</organism>
<dbReference type="Gene3D" id="3.10.20.30">
    <property type="match status" value="1"/>
</dbReference>
<accession>A0A9I9DS13</accession>
<name>A0A9I9DS13_CUCME</name>
<comment type="subcellular location">
    <subcellularLocation>
        <location evidence="5 6">Cytoplasm</location>
    </subcellularLocation>
</comment>
<dbReference type="SUPFAM" id="SSF54285">
    <property type="entry name" value="MoaD/ThiS"/>
    <property type="match status" value="1"/>
</dbReference>
<proteinExistence type="inferred from homology"/>
<keyword evidence="3 5" id="KW-0819">tRNA processing</keyword>
<dbReference type="EnsemblPlants" id="MELO3C022522.2.1">
    <property type="protein sequence ID" value="MELO3C022522.2.1"/>
    <property type="gene ID" value="MELO3C022522.2"/>
</dbReference>
<dbReference type="InterPro" id="IPR016155">
    <property type="entry name" value="Mopterin_synth/thiamin_S_b"/>
</dbReference>
<evidence type="ECO:0000256" key="5">
    <source>
        <dbReference type="HAMAP-Rule" id="MF_03048"/>
    </source>
</evidence>
<feature type="cross-link" description="Glycyl lysine isopeptide (Gly-Lys) (interchain with K-? in acceptor proteins)" evidence="5">
    <location>
        <position position="175"/>
    </location>
</feature>
<dbReference type="GO" id="GO:0034227">
    <property type="term" value="P:tRNA thio-modification"/>
    <property type="evidence" value="ECO:0007669"/>
    <property type="project" value="UniProtKB-UniRule"/>
</dbReference>
<dbReference type="HAMAP" id="MF_03048">
    <property type="entry name" value="Urm1"/>
    <property type="match status" value="1"/>
</dbReference>
<keyword evidence="2 5" id="KW-1017">Isopeptide bond</keyword>
<evidence type="ECO:0000256" key="4">
    <source>
        <dbReference type="ARBA" id="ARBA00022786"/>
    </source>
</evidence>
<comment type="PTM">
    <text evidence="5">C-terminal thiocarboxylation occurs in 2 steps, it is first acyl-adenylated (-COAMP) via the hesA/moeB/thiF part of the MOCS3/UBA4 homolog, then thiocarboxylated (-COSH) via the rhodanese domain of the MOCS3/UBA4 homolog.</text>
</comment>
<protein>
    <recommendedName>
        <fullName evidence="5">Ubiquitin-related modifier 1 homolog</fullName>
    </recommendedName>
</protein>
<evidence type="ECO:0000313" key="7">
    <source>
        <dbReference type="EnsemblPlants" id="MELO3C022522.2.1"/>
    </source>
</evidence>
<dbReference type="PANTHER" id="PTHR14986">
    <property type="entry name" value="RURM1 PROTEIN"/>
    <property type="match status" value="1"/>
</dbReference>
<feature type="modified residue" description="1-thioglycine" evidence="5">
    <location>
        <position position="175"/>
    </location>
</feature>
<dbReference type="InterPro" id="IPR015221">
    <property type="entry name" value="Urm1"/>
</dbReference>
<reference evidence="7" key="1">
    <citation type="submission" date="2023-03" db="UniProtKB">
        <authorList>
            <consortium name="EnsemblPlants"/>
        </authorList>
    </citation>
    <scope>IDENTIFICATION</scope>
</reference>
<evidence type="ECO:0000256" key="1">
    <source>
        <dbReference type="ARBA" id="ARBA00022490"/>
    </source>
</evidence>
<dbReference type="GO" id="GO:0032447">
    <property type="term" value="P:protein urmylation"/>
    <property type="evidence" value="ECO:0007669"/>
    <property type="project" value="UniProtKB-UniRule"/>
</dbReference>
<comment type="pathway">
    <text evidence="5 6">tRNA modification; 5-methoxycarbonylmethyl-2-thiouridine-tRNA biosynthesis.</text>
</comment>
<comment type="similarity">
    <text evidence="5 6">Belongs to the URM1 family.</text>
</comment>
<evidence type="ECO:0000256" key="3">
    <source>
        <dbReference type="ARBA" id="ARBA00022694"/>
    </source>
</evidence>
<keyword evidence="1 5" id="KW-0963">Cytoplasm</keyword>